<dbReference type="CDD" id="cd00834">
    <property type="entry name" value="KAS_I_II"/>
    <property type="match status" value="1"/>
</dbReference>
<keyword evidence="6" id="KW-1185">Reference proteome</keyword>
<dbReference type="GO" id="GO:0006633">
    <property type="term" value="P:fatty acid biosynthetic process"/>
    <property type="evidence" value="ECO:0007669"/>
    <property type="project" value="InterPro"/>
</dbReference>
<dbReference type="AlphaFoldDB" id="K9WLP8"/>
<dbReference type="InterPro" id="IPR016039">
    <property type="entry name" value="Thiolase-like"/>
</dbReference>
<evidence type="ECO:0000313" key="5">
    <source>
        <dbReference type="EMBL" id="AFZ21335.1"/>
    </source>
</evidence>
<gene>
    <name evidence="5" type="ORF">Mic7113_5710</name>
</gene>
<dbReference type="PANTHER" id="PTHR11712">
    <property type="entry name" value="POLYKETIDE SYNTHASE-RELATED"/>
    <property type="match status" value="1"/>
</dbReference>
<keyword evidence="2 3" id="KW-0808">Transferase</keyword>
<dbReference type="EMBL" id="CP003630">
    <property type="protein sequence ID" value="AFZ21335.1"/>
    <property type="molecule type" value="Genomic_DNA"/>
</dbReference>
<dbReference type="RefSeq" id="WP_015185465.1">
    <property type="nucleotide sequence ID" value="NC_019738.1"/>
</dbReference>
<dbReference type="KEGG" id="mic:Mic7113_5710"/>
<organism evidence="5 6">
    <name type="scientific">Allocoleopsis franciscana PCC 7113</name>
    <dbReference type="NCBI Taxonomy" id="1173027"/>
    <lineage>
        <taxon>Bacteria</taxon>
        <taxon>Bacillati</taxon>
        <taxon>Cyanobacteriota</taxon>
        <taxon>Cyanophyceae</taxon>
        <taxon>Coleofasciculales</taxon>
        <taxon>Coleofasciculaceae</taxon>
        <taxon>Allocoleopsis</taxon>
        <taxon>Allocoleopsis franciscana</taxon>
    </lineage>
</organism>
<dbReference type="GO" id="GO:0004315">
    <property type="term" value="F:3-oxoacyl-[acyl-carrier-protein] synthase activity"/>
    <property type="evidence" value="ECO:0007669"/>
    <property type="project" value="InterPro"/>
</dbReference>
<dbReference type="SUPFAM" id="SSF53901">
    <property type="entry name" value="Thiolase-like"/>
    <property type="match status" value="2"/>
</dbReference>
<dbReference type="STRING" id="1173027.Mic7113_5710"/>
<sequence>MAAVEVVVTGIGLLSALGSLESSWQHLTHGKSGIQQHQLFPEFPSRPLALIGQTVTSLKTLTQQVVADALQDADLPLPLPDCGVVIGSSRSCQASWEQLAKRLGRRQDGDTQRLTGETKGYGEFEELSPFLGVPLSTSSSPSPILNLDNWLDTLPHSAAITAARQVGSLGPVLAPMAACATGIWAIAQGMELIQTGQCQRVIAGAVEAPITPLTLTGFDKMGALAQTGAYPFDQRREGLVLGEGAAVLVLESADLVIHRGARVYGKLLGFGLTSDAYHVSAPNPDRRSAIAAVQQCLERSHLSSSDIDYIHAHGTATQLNDYNEAELIQRVFTRQVPVSSTKGATGHTLGASGALGVAFCLKALEHQLLPPCVGLTEPDFELDFVNTPRPSQIRQVLCLSFGFGGQNAVLALAQAST</sequence>
<dbReference type="InterPro" id="IPR014031">
    <property type="entry name" value="Ketoacyl_synth_C"/>
</dbReference>
<proteinExistence type="inferred from homology"/>
<dbReference type="HOGENOM" id="CLU_000022_69_2_3"/>
<dbReference type="PANTHER" id="PTHR11712:SF347">
    <property type="entry name" value="BETA KETOACYL-ACYL CARRIER PROTEIN SYNTHASE"/>
    <property type="match status" value="1"/>
</dbReference>
<comment type="similarity">
    <text evidence="1 3">Belongs to the thiolase-like superfamily. Beta-ketoacyl-ACP synthases family.</text>
</comment>
<dbReference type="InterPro" id="IPR020841">
    <property type="entry name" value="PKS_Beta-ketoAc_synthase_dom"/>
</dbReference>
<dbReference type="InterPro" id="IPR018201">
    <property type="entry name" value="Ketoacyl_synth_AS"/>
</dbReference>
<dbReference type="InterPro" id="IPR000794">
    <property type="entry name" value="Beta-ketoacyl_synthase"/>
</dbReference>
<name>K9WLP8_9CYAN</name>
<evidence type="ECO:0000256" key="1">
    <source>
        <dbReference type="ARBA" id="ARBA00008467"/>
    </source>
</evidence>
<feature type="domain" description="Ketosynthase family 3 (KS3)" evidence="4">
    <location>
        <begin position="74"/>
        <end position="414"/>
    </location>
</feature>
<dbReference type="Pfam" id="PF02801">
    <property type="entry name" value="Ketoacyl-synt_C"/>
    <property type="match status" value="1"/>
</dbReference>
<dbReference type="Proteomes" id="UP000010471">
    <property type="component" value="Chromosome"/>
</dbReference>
<protein>
    <submittedName>
        <fullName evidence="5">3-oxoacyl-(Acyl-carrier-protein) synthase</fullName>
    </submittedName>
</protein>
<reference evidence="5 6" key="1">
    <citation type="submission" date="2012-06" db="EMBL/GenBank/DDBJ databases">
        <title>Finished chromosome of genome of Microcoleus sp. PCC 7113.</title>
        <authorList>
            <consortium name="US DOE Joint Genome Institute"/>
            <person name="Gugger M."/>
            <person name="Coursin T."/>
            <person name="Rippka R."/>
            <person name="Tandeau De Marsac N."/>
            <person name="Huntemann M."/>
            <person name="Wei C.-L."/>
            <person name="Han J."/>
            <person name="Detter J.C."/>
            <person name="Han C."/>
            <person name="Tapia R."/>
            <person name="Chen A."/>
            <person name="Kyrpides N."/>
            <person name="Mavromatis K."/>
            <person name="Markowitz V."/>
            <person name="Szeto E."/>
            <person name="Ivanova N."/>
            <person name="Pagani I."/>
            <person name="Pati A."/>
            <person name="Goodwin L."/>
            <person name="Nordberg H.P."/>
            <person name="Cantor M.N."/>
            <person name="Hua S.X."/>
            <person name="Woyke T."/>
            <person name="Kerfeld C.A."/>
        </authorList>
    </citation>
    <scope>NUCLEOTIDE SEQUENCE [LARGE SCALE GENOMIC DNA]</scope>
    <source>
        <strain evidence="5 6">PCC 7113</strain>
    </source>
</reference>
<evidence type="ECO:0000313" key="6">
    <source>
        <dbReference type="Proteomes" id="UP000010471"/>
    </source>
</evidence>
<dbReference type="PROSITE" id="PS52004">
    <property type="entry name" value="KS3_2"/>
    <property type="match status" value="1"/>
</dbReference>
<evidence type="ECO:0000256" key="2">
    <source>
        <dbReference type="ARBA" id="ARBA00022679"/>
    </source>
</evidence>
<evidence type="ECO:0000259" key="4">
    <source>
        <dbReference type="PROSITE" id="PS52004"/>
    </source>
</evidence>
<dbReference type="InterPro" id="IPR014030">
    <property type="entry name" value="Ketoacyl_synth_N"/>
</dbReference>
<evidence type="ECO:0000256" key="3">
    <source>
        <dbReference type="RuleBase" id="RU003694"/>
    </source>
</evidence>
<accession>K9WLP8</accession>
<dbReference type="Gene3D" id="3.40.47.10">
    <property type="match status" value="1"/>
</dbReference>
<dbReference type="NCBIfam" id="NF004618">
    <property type="entry name" value="PRK05952.1"/>
    <property type="match status" value="1"/>
</dbReference>
<dbReference type="PROSITE" id="PS00606">
    <property type="entry name" value="KS3_1"/>
    <property type="match status" value="1"/>
</dbReference>
<dbReference type="SMART" id="SM00825">
    <property type="entry name" value="PKS_KS"/>
    <property type="match status" value="1"/>
</dbReference>
<dbReference type="Pfam" id="PF00109">
    <property type="entry name" value="ketoacyl-synt"/>
    <property type="match status" value="1"/>
</dbReference>
<dbReference type="PATRIC" id="fig|1173027.3.peg.6326"/>
<dbReference type="eggNOG" id="COG0304">
    <property type="taxonomic scope" value="Bacteria"/>
</dbReference>